<dbReference type="EC" id="2.7.13.3" evidence="2"/>
<dbReference type="Pfam" id="PF00989">
    <property type="entry name" value="PAS"/>
    <property type="match status" value="1"/>
</dbReference>
<feature type="compositionally biased region" description="Polar residues" evidence="10">
    <location>
        <begin position="86"/>
        <end position="100"/>
    </location>
</feature>
<dbReference type="InterPro" id="IPR029016">
    <property type="entry name" value="GAF-like_dom_sf"/>
</dbReference>
<dbReference type="InterPro" id="IPR005467">
    <property type="entry name" value="His_kinase_dom"/>
</dbReference>
<dbReference type="SUPFAM" id="SSF55785">
    <property type="entry name" value="PYP-like sensor domain (PAS domain)"/>
    <property type="match status" value="3"/>
</dbReference>
<dbReference type="InterPro" id="IPR011006">
    <property type="entry name" value="CheY-like_superfamily"/>
</dbReference>
<dbReference type="Gene3D" id="3.40.50.2300">
    <property type="match status" value="1"/>
</dbReference>
<evidence type="ECO:0000256" key="9">
    <source>
        <dbReference type="PROSITE-ProRule" id="PRU00169"/>
    </source>
</evidence>
<dbReference type="SMART" id="SM00091">
    <property type="entry name" value="PAS"/>
    <property type="match status" value="3"/>
</dbReference>
<keyword evidence="6" id="KW-0418">Kinase</keyword>
<dbReference type="Pfam" id="PF02518">
    <property type="entry name" value="HATPase_c"/>
    <property type="match status" value="1"/>
</dbReference>
<dbReference type="EMBL" id="PPFX01000026">
    <property type="protein sequence ID" value="PNU19645.1"/>
    <property type="molecule type" value="Genomic_DNA"/>
</dbReference>
<evidence type="ECO:0000256" key="7">
    <source>
        <dbReference type="ARBA" id="ARBA00022840"/>
    </source>
</evidence>
<dbReference type="AlphaFoldDB" id="A0A2K2H8L5"/>
<keyword evidence="3 9" id="KW-0597">Phosphoprotein</keyword>
<dbReference type="Gene3D" id="3.30.565.10">
    <property type="entry name" value="Histidine kinase-like ATPase, C-terminal domain"/>
    <property type="match status" value="1"/>
</dbReference>
<evidence type="ECO:0000256" key="2">
    <source>
        <dbReference type="ARBA" id="ARBA00012438"/>
    </source>
</evidence>
<evidence type="ECO:0000259" key="12">
    <source>
        <dbReference type="PROSITE" id="PS50110"/>
    </source>
</evidence>
<evidence type="ECO:0000256" key="10">
    <source>
        <dbReference type="SAM" id="MobiDB-lite"/>
    </source>
</evidence>
<evidence type="ECO:0000256" key="5">
    <source>
        <dbReference type="ARBA" id="ARBA00022741"/>
    </source>
</evidence>
<keyword evidence="4" id="KW-0808">Transferase</keyword>
<dbReference type="InterPro" id="IPR036097">
    <property type="entry name" value="HisK_dim/P_sf"/>
</dbReference>
<evidence type="ECO:0000256" key="8">
    <source>
        <dbReference type="ARBA" id="ARBA00023012"/>
    </source>
</evidence>
<dbReference type="Gene3D" id="1.10.287.130">
    <property type="match status" value="1"/>
</dbReference>
<dbReference type="PROSITE" id="PS50110">
    <property type="entry name" value="RESPONSE_REGULATORY"/>
    <property type="match status" value="1"/>
</dbReference>
<keyword evidence="8" id="KW-0902">Two-component regulatory system</keyword>
<dbReference type="PRINTS" id="PR00344">
    <property type="entry name" value="BCTRLSENSOR"/>
</dbReference>
<dbReference type="SUPFAM" id="SSF55874">
    <property type="entry name" value="ATPase domain of HSP90 chaperone/DNA topoisomerase II/histidine kinase"/>
    <property type="match status" value="1"/>
</dbReference>
<feature type="region of interest" description="Disordered" evidence="10">
    <location>
        <begin position="81"/>
        <end position="100"/>
    </location>
</feature>
<reference evidence="15 16" key="1">
    <citation type="journal article" date="2018" name="Genome Announc.">
        <title>Genome Sequence of Geothermobacter sp. HR-1 Iron Reducer from the Loihi Seamount.</title>
        <authorList>
            <person name="Smith H."/>
            <person name="Abuyen K."/>
            <person name="Tremblay J."/>
            <person name="Savalia P."/>
            <person name="Perez-Rodriguez I."/>
            <person name="Emerson D."/>
            <person name="Tully B."/>
            <person name="Amend J."/>
        </authorList>
    </citation>
    <scope>NUCLEOTIDE SEQUENCE [LARGE SCALE GENOMIC DNA]</scope>
    <source>
        <strain evidence="15 16">HR-1</strain>
    </source>
</reference>
<evidence type="ECO:0000256" key="4">
    <source>
        <dbReference type="ARBA" id="ARBA00022679"/>
    </source>
</evidence>
<dbReference type="Pfam" id="PF00072">
    <property type="entry name" value="Response_reg"/>
    <property type="match status" value="1"/>
</dbReference>
<evidence type="ECO:0000259" key="13">
    <source>
        <dbReference type="PROSITE" id="PS50112"/>
    </source>
</evidence>
<dbReference type="PROSITE" id="PS50109">
    <property type="entry name" value="HIS_KIN"/>
    <property type="match status" value="1"/>
</dbReference>
<dbReference type="CDD" id="cd00156">
    <property type="entry name" value="REC"/>
    <property type="match status" value="1"/>
</dbReference>
<dbReference type="InterPro" id="IPR004358">
    <property type="entry name" value="Sig_transdc_His_kin-like_C"/>
</dbReference>
<dbReference type="Gene3D" id="3.30.450.20">
    <property type="entry name" value="PAS domain"/>
    <property type="match status" value="3"/>
</dbReference>
<comment type="catalytic activity">
    <reaction evidence="1">
        <text>ATP + protein L-histidine = ADP + protein N-phospho-L-histidine.</text>
        <dbReference type="EC" id="2.7.13.3"/>
    </reaction>
</comment>
<dbReference type="SMART" id="SM00086">
    <property type="entry name" value="PAC"/>
    <property type="match status" value="3"/>
</dbReference>
<dbReference type="SUPFAM" id="SSF52172">
    <property type="entry name" value="CheY-like"/>
    <property type="match status" value="1"/>
</dbReference>
<name>A0A2K2H8L5_9BACT</name>
<dbReference type="InterPro" id="IPR013656">
    <property type="entry name" value="PAS_4"/>
</dbReference>
<dbReference type="PROSITE" id="PS50112">
    <property type="entry name" value="PAS"/>
    <property type="match status" value="1"/>
</dbReference>
<dbReference type="Pfam" id="PF13185">
    <property type="entry name" value="GAF_2"/>
    <property type="match status" value="1"/>
</dbReference>
<dbReference type="InterPro" id="IPR000014">
    <property type="entry name" value="PAS"/>
</dbReference>
<evidence type="ECO:0000259" key="14">
    <source>
        <dbReference type="PROSITE" id="PS50113"/>
    </source>
</evidence>
<feature type="domain" description="PAC" evidence="14">
    <location>
        <begin position="187"/>
        <end position="239"/>
    </location>
</feature>
<comment type="caution">
    <text evidence="15">The sequence shown here is derived from an EMBL/GenBank/DDBJ whole genome shotgun (WGS) entry which is preliminary data.</text>
</comment>
<dbReference type="SMART" id="SM00448">
    <property type="entry name" value="REC"/>
    <property type="match status" value="1"/>
</dbReference>
<dbReference type="SUPFAM" id="SSF47384">
    <property type="entry name" value="Homodimeric domain of signal transducing histidine kinase"/>
    <property type="match status" value="1"/>
</dbReference>
<feature type="domain" description="PAS" evidence="13">
    <location>
        <begin position="420"/>
        <end position="493"/>
    </location>
</feature>
<evidence type="ECO:0000256" key="3">
    <source>
        <dbReference type="ARBA" id="ARBA00022553"/>
    </source>
</evidence>
<evidence type="ECO:0000313" key="15">
    <source>
        <dbReference type="EMBL" id="PNU19645.1"/>
    </source>
</evidence>
<evidence type="ECO:0000256" key="1">
    <source>
        <dbReference type="ARBA" id="ARBA00000085"/>
    </source>
</evidence>
<protein>
    <recommendedName>
        <fullName evidence="2">histidine kinase</fullName>
        <ecNumber evidence="2">2.7.13.3</ecNumber>
    </recommendedName>
</protein>
<dbReference type="NCBIfam" id="TIGR00229">
    <property type="entry name" value="sensory_box"/>
    <property type="match status" value="3"/>
</dbReference>
<dbReference type="GO" id="GO:0005524">
    <property type="term" value="F:ATP binding"/>
    <property type="evidence" value="ECO:0007669"/>
    <property type="project" value="UniProtKB-KW"/>
</dbReference>
<dbReference type="Pfam" id="PF08448">
    <property type="entry name" value="PAS_4"/>
    <property type="match status" value="2"/>
</dbReference>
<dbReference type="InterPro" id="IPR036890">
    <property type="entry name" value="HATPase_C_sf"/>
</dbReference>
<evidence type="ECO:0000313" key="16">
    <source>
        <dbReference type="Proteomes" id="UP000236340"/>
    </source>
</evidence>
<dbReference type="InterPro" id="IPR013767">
    <property type="entry name" value="PAS_fold"/>
</dbReference>
<keyword evidence="5" id="KW-0547">Nucleotide-binding</keyword>
<gene>
    <name evidence="15" type="ORF">C2E25_11520</name>
</gene>
<dbReference type="InterPro" id="IPR001789">
    <property type="entry name" value="Sig_transdc_resp-reg_receiver"/>
</dbReference>
<dbReference type="InterPro" id="IPR003661">
    <property type="entry name" value="HisK_dim/P_dom"/>
</dbReference>
<dbReference type="SMART" id="SM00388">
    <property type="entry name" value="HisKA"/>
    <property type="match status" value="1"/>
</dbReference>
<dbReference type="Proteomes" id="UP000236340">
    <property type="component" value="Unassembled WGS sequence"/>
</dbReference>
<accession>A0A2K2H8L5</accession>
<dbReference type="Gene3D" id="3.30.450.40">
    <property type="match status" value="2"/>
</dbReference>
<dbReference type="GO" id="GO:0000155">
    <property type="term" value="F:phosphorelay sensor kinase activity"/>
    <property type="evidence" value="ECO:0007669"/>
    <property type="project" value="InterPro"/>
</dbReference>
<organism evidence="15 16">
    <name type="scientific">Geothermobacter hydrogeniphilus</name>
    <dbReference type="NCBI Taxonomy" id="1969733"/>
    <lineage>
        <taxon>Bacteria</taxon>
        <taxon>Pseudomonadati</taxon>
        <taxon>Thermodesulfobacteriota</taxon>
        <taxon>Desulfuromonadia</taxon>
        <taxon>Desulfuromonadales</taxon>
        <taxon>Geothermobacteraceae</taxon>
        <taxon>Geothermobacter</taxon>
    </lineage>
</organism>
<feature type="domain" description="Response regulatory" evidence="12">
    <location>
        <begin position="1099"/>
        <end position="1215"/>
    </location>
</feature>
<feature type="domain" description="PAC" evidence="14">
    <location>
        <begin position="494"/>
        <end position="549"/>
    </location>
</feature>
<dbReference type="InterPro" id="IPR003594">
    <property type="entry name" value="HATPase_dom"/>
</dbReference>
<evidence type="ECO:0000259" key="11">
    <source>
        <dbReference type="PROSITE" id="PS50109"/>
    </source>
</evidence>
<keyword evidence="7" id="KW-0067">ATP-binding</keyword>
<feature type="modified residue" description="4-aspartylphosphate" evidence="9">
    <location>
        <position position="1150"/>
    </location>
</feature>
<dbReference type="SUPFAM" id="SSF55781">
    <property type="entry name" value="GAF domain-like"/>
    <property type="match status" value="2"/>
</dbReference>
<dbReference type="GO" id="GO:0006355">
    <property type="term" value="P:regulation of DNA-templated transcription"/>
    <property type="evidence" value="ECO:0007669"/>
    <property type="project" value="InterPro"/>
</dbReference>
<dbReference type="SMART" id="SM00387">
    <property type="entry name" value="HATPase_c"/>
    <property type="match status" value="1"/>
</dbReference>
<dbReference type="PANTHER" id="PTHR43065">
    <property type="entry name" value="SENSOR HISTIDINE KINASE"/>
    <property type="match status" value="1"/>
</dbReference>
<dbReference type="CDD" id="cd00082">
    <property type="entry name" value="HisKA"/>
    <property type="match status" value="1"/>
</dbReference>
<feature type="domain" description="PAC" evidence="14">
    <location>
        <begin position="786"/>
        <end position="843"/>
    </location>
</feature>
<dbReference type="PROSITE" id="PS50113">
    <property type="entry name" value="PAC"/>
    <property type="match status" value="3"/>
</dbReference>
<proteinExistence type="predicted"/>
<dbReference type="InterPro" id="IPR003018">
    <property type="entry name" value="GAF"/>
</dbReference>
<dbReference type="Pfam" id="PF00512">
    <property type="entry name" value="HisKA"/>
    <property type="match status" value="1"/>
</dbReference>
<dbReference type="InterPro" id="IPR000700">
    <property type="entry name" value="PAS-assoc_C"/>
</dbReference>
<sequence length="1221" mass="136781">MVEPPVSGSVGVSIVQNIQSMLAKRTEAGETLFAGPCFFANIWNQWFADSGYWQGPRCQLAPARSLRVSFDLSCPVPTTGFRSRGNPLSSTPPSESVSPDLQQRLRELEEKERRYHALFNGTFQLSGTISCDGILTDANSSALRLVGVELADVVGLPFVETPWWSHSPAEQQRLREGIRIACQGKFVRFETSHVDRQGQRHYIDFSLNPVFDSNGEVGYLIAEGRDITAHEEASRELLRLKNLYAVLSRVNHALLHARDEDTLLQTICEIAAGQEEIPLAWIGFRQNGSTRIEPLAWAGEALAAIHDFFFDIDCSEPVAGNLTSIENRPLVIDSLLEEPGFLPWRDILKHYRLFSLAAFPLSRRGDEMEGILVVYAGTSGYFHGGTLGLFEEMAQNTSYALGVFAREQERRRAEEALARSESRYRELVENANSVILRLDPQGRVTFFNEFAERLLGFDRKEVLGRPAWETFVPVTDDSGRNLKRMLEQLLLRPEDYRYNVNQNLCRDGSRVWIAWTNKIIEDDTGQVREILSIGHDITAERQQAELLERKASEEEIRNALLRLALEPISQQEFLQQSLRQIVLAPWLGLLPQGGIFLCAGDGREMFLAADYHFTVEQRDVCTRVRFGECLCGKVAAERRAYFGEQLGEPFARLLNNPKQDQNVLPLLAGDELLGVLTVYLPTGRPRDVLSEAFLSGAADILAIGISRRQTEMTLRQHDALMQRLIDTIPIPIYYKDTELIYQGCNDYFARDILALPKSAIVGKNMYDIAPEDLARVYEEADLELLRSGETQVYHTEVRYADGCRHGVIIHKAVIMREDGTPYGIVGAILDITEHQKLQEQLRHAQKVEALGTLTGGIAHDFNNILTAIMGYASILQLKLARDSEMGVIVNQILDTTEKAANLTYSLLTYSRKQVAKPKAVDINQAICGIETMLRRVLPETIEFATRLCEEKLMVLADQPQLEQVLVNMATNARDAMPSGGRLEIRSEALVIDESFVRQQGFGAPGNYVRLTVSDNGEGIPEEIVDRIFDPFFTTKQVGRGTGLGLSISYGIIKQHHGHIRVESKPGKGTVFSIYLPLTEHVGTAAEETVRLLPAGGSELILVVEDDDAVRQVSRAVLEEVGYKVLVAVDGREALDLYRQREREIDLVLTDIIMPRMTGLELFQEIRKNDPEVRILFTSGYTFDALEDHGIEEGEVDIIFKPVAPLELLGGIRRLLDSSKSG</sequence>
<dbReference type="InterPro" id="IPR001610">
    <property type="entry name" value="PAC"/>
</dbReference>
<dbReference type="InterPro" id="IPR035965">
    <property type="entry name" value="PAS-like_dom_sf"/>
</dbReference>
<dbReference type="CDD" id="cd00130">
    <property type="entry name" value="PAS"/>
    <property type="match status" value="2"/>
</dbReference>
<feature type="domain" description="Histidine kinase" evidence="11">
    <location>
        <begin position="856"/>
        <end position="1079"/>
    </location>
</feature>
<evidence type="ECO:0000256" key="6">
    <source>
        <dbReference type="ARBA" id="ARBA00022777"/>
    </source>
</evidence>
<dbReference type="PANTHER" id="PTHR43065:SF42">
    <property type="entry name" value="TWO-COMPONENT SENSOR PPRA"/>
    <property type="match status" value="1"/>
</dbReference>